<sequence>MRVLIDSLKRLYAAGRLTKEQIAVRVEKGTIDEAEYEEITGEKYKAETKAK</sequence>
<organism evidence="1">
    <name type="scientific">Caudovirales sp. ct0YK8</name>
    <dbReference type="NCBI Taxonomy" id="2826764"/>
    <lineage>
        <taxon>Viruses</taxon>
        <taxon>Duplodnaviria</taxon>
        <taxon>Heunggongvirae</taxon>
        <taxon>Uroviricota</taxon>
        <taxon>Caudoviricetes</taxon>
    </lineage>
</organism>
<dbReference type="InterPro" id="IPR010022">
    <property type="entry name" value="XkdX"/>
</dbReference>
<proteinExistence type="predicted"/>
<protein>
    <recommendedName>
        <fullName evidence="2">XkdX family protein</fullName>
    </recommendedName>
</protein>
<dbReference type="Pfam" id="PF09693">
    <property type="entry name" value="Phage_XkdX"/>
    <property type="match status" value="1"/>
</dbReference>
<evidence type="ECO:0008006" key="2">
    <source>
        <dbReference type="Google" id="ProtNLM"/>
    </source>
</evidence>
<dbReference type="EMBL" id="BK015222">
    <property type="protein sequence ID" value="DAD96724.1"/>
    <property type="molecule type" value="Genomic_DNA"/>
</dbReference>
<accession>A0A8S5NQR2</accession>
<name>A0A8S5NQR2_9CAUD</name>
<evidence type="ECO:0000313" key="1">
    <source>
        <dbReference type="EMBL" id="DAD96724.1"/>
    </source>
</evidence>
<dbReference type="NCBIfam" id="TIGR01669">
    <property type="entry name" value="phage_XkdX"/>
    <property type="match status" value="1"/>
</dbReference>
<reference evidence="1" key="1">
    <citation type="journal article" date="2021" name="Proc. Natl. Acad. Sci. U.S.A.">
        <title>A Catalog of Tens of Thousands of Viruses from Human Metagenomes Reveals Hidden Associations with Chronic Diseases.</title>
        <authorList>
            <person name="Tisza M.J."/>
            <person name="Buck C.B."/>
        </authorList>
    </citation>
    <scope>NUCLEOTIDE SEQUENCE</scope>
    <source>
        <strain evidence="1">Ct0YK8</strain>
    </source>
</reference>